<dbReference type="OrthoDB" id="51502at2157"/>
<name>M0EDW1_9EURY</name>
<comment type="caution">
    <text evidence="5">The sequence shown here is derived from an EMBL/GenBank/DDBJ whole genome shotgun (WGS) entry which is preliminary data.</text>
</comment>
<keyword evidence="1" id="KW-0805">Transcription regulation</keyword>
<dbReference type="Proteomes" id="UP000011586">
    <property type="component" value="Unassembled WGS sequence"/>
</dbReference>
<dbReference type="SUPFAM" id="SSF88659">
    <property type="entry name" value="Sigma3 and sigma4 domains of RNA polymerase sigma factors"/>
    <property type="match status" value="1"/>
</dbReference>
<dbReference type="Pfam" id="PF04967">
    <property type="entry name" value="HTH_10"/>
    <property type="match status" value="1"/>
</dbReference>
<dbReference type="InterPro" id="IPR013324">
    <property type="entry name" value="RNA_pol_sigma_r3/r4-like"/>
</dbReference>
<dbReference type="PATRIC" id="fig|1227465.4.peg.1148"/>
<evidence type="ECO:0000313" key="5">
    <source>
        <dbReference type="EMBL" id="ELZ45930.1"/>
    </source>
</evidence>
<feature type="domain" description="HTH bat-type" evidence="3">
    <location>
        <begin position="142"/>
        <end position="194"/>
    </location>
</feature>
<reference evidence="5 6" key="1">
    <citation type="journal article" date="2014" name="PLoS Genet.">
        <title>Phylogenetically driven sequencing of extremely halophilic archaea reveals strategies for static and dynamic osmo-response.</title>
        <authorList>
            <person name="Becker E.A."/>
            <person name="Seitzer P.M."/>
            <person name="Tritt A."/>
            <person name="Larsen D."/>
            <person name="Krusor M."/>
            <person name="Yao A.I."/>
            <person name="Wu D."/>
            <person name="Madern D."/>
            <person name="Eisen J.A."/>
            <person name="Darling A.E."/>
            <person name="Facciotti M.T."/>
        </authorList>
    </citation>
    <scope>NUCLEOTIDE SEQUENCE [LARGE SCALE GENOMIC DNA]</scope>
    <source>
        <strain evidence="5 6">DSM 19288</strain>
    </source>
</reference>
<dbReference type="InterPro" id="IPR056433">
    <property type="entry name" value="DmsR-like_N"/>
</dbReference>
<dbReference type="PANTHER" id="PTHR34236:SF1">
    <property type="entry name" value="DIMETHYL SULFOXIDE REDUCTASE TRANSCRIPTIONAL ACTIVATOR"/>
    <property type="match status" value="1"/>
</dbReference>
<keyword evidence="6" id="KW-1185">Reference proteome</keyword>
<feature type="domain" description="DmsR-like N-terminal" evidence="4">
    <location>
        <begin position="55"/>
        <end position="123"/>
    </location>
</feature>
<proteinExistence type="predicted"/>
<sequence length="206" mass="22218">MSDAAGAEGDRRLRVDLDVDPTGDRGCPIVSEADEAAEVAVNAVGDECVVDVTTPEGEVRRGTGEVDADCLCHAFGRLGCVPHFRRVEDGTILVTAYVDDRAAVRGLVEELRGVVDRVRLVRLAVVEGPDATEQVTFDLSALTPKQRRGLELAVVRGYFDDDRDVRLSDLADELGISKSALSQRLRTAQAKLVTDVFDGAERPEPS</sequence>
<evidence type="ECO:0000256" key="2">
    <source>
        <dbReference type="ARBA" id="ARBA00023163"/>
    </source>
</evidence>
<evidence type="ECO:0000259" key="3">
    <source>
        <dbReference type="Pfam" id="PF04967"/>
    </source>
</evidence>
<keyword evidence="2" id="KW-0804">Transcription</keyword>
<dbReference type="AlphaFoldDB" id="M0EDW1"/>
<evidence type="ECO:0000256" key="1">
    <source>
        <dbReference type="ARBA" id="ARBA00023015"/>
    </source>
</evidence>
<evidence type="ECO:0000313" key="6">
    <source>
        <dbReference type="Proteomes" id="UP000011586"/>
    </source>
</evidence>
<gene>
    <name evidence="5" type="ORF">C463_05850</name>
</gene>
<dbReference type="PANTHER" id="PTHR34236">
    <property type="entry name" value="DIMETHYL SULFOXIDE REDUCTASE TRANSCRIPTIONAL ACTIVATOR"/>
    <property type="match status" value="1"/>
</dbReference>
<dbReference type="InterPro" id="IPR007050">
    <property type="entry name" value="HTH_bacterioopsin"/>
</dbReference>
<protein>
    <submittedName>
        <fullName evidence="5">Bacterio-opsin activator HTH domain protein</fullName>
    </submittedName>
</protein>
<organism evidence="5 6">
    <name type="scientific">Halorubrum californiense DSM 19288</name>
    <dbReference type="NCBI Taxonomy" id="1227465"/>
    <lineage>
        <taxon>Archaea</taxon>
        <taxon>Methanobacteriati</taxon>
        <taxon>Methanobacteriota</taxon>
        <taxon>Stenosarchaea group</taxon>
        <taxon>Halobacteria</taxon>
        <taxon>Halobacteriales</taxon>
        <taxon>Haloferacaceae</taxon>
        <taxon>Halorubrum</taxon>
    </lineage>
</organism>
<dbReference type="RefSeq" id="WP_008441911.1">
    <property type="nucleotide sequence ID" value="NZ_AOJK01000025.1"/>
</dbReference>
<dbReference type="EMBL" id="AOJK01000025">
    <property type="protein sequence ID" value="ELZ45930.1"/>
    <property type="molecule type" value="Genomic_DNA"/>
</dbReference>
<accession>M0EDW1</accession>
<evidence type="ECO:0000259" key="4">
    <source>
        <dbReference type="Pfam" id="PF24277"/>
    </source>
</evidence>
<dbReference type="STRING" id="1227465.C463_05850"/>
<dbReference type="Pfam" id="PF24277">
    <property type="entry name" value="DmsR_N"/>
    <property type="match status" value="1"/>
</dbReference>